<organism evidence="3 4">
    <name type="scientific">Nocardia vinacea</name>
    <dbReference type="NCBI Taxonomy" id="96468"/>
    <lineage>
        <taxon>Bacteria</taxon>
        <taxon>Bacillati</taxon>
        <taxon>Actinomycetota</taxon>
        <taxon>Actinomycetes</taxon>
        <taxon>Mycobacteriales</taxon>
        <taxon>Nocardiaceae</taxon>
        <taxon>Nocardia</taxon>
    </lineage>
</organism>
<comment type="similarity">
    <text evidence="1 2">Belongs to the LOG family.</text>
</comment>
<accession>A0ABZ1Z3S1</accession>
<dbReference type="InterPro" id="IPR031100">
    <property type="entry name" value="LOG_fam"/>
</dbReference>
<proteinExistence type="inferred from homology"/>
<dbReference type="Proteomes" id="UP001432062">
    <property type="component" value="Chromosome"/>
</dbReference>
<dbReference type="EMBL" id="CP109441">
    <property type="protein sequence ID" value="WUV48757.1"/>
    <property type="molecule type" value="Genomic_DNA"/>
</dbReference>
<dbReference type="Gene3D" id="3.40.50.450">
    <property type="match status" value="1"/>
</dbReference>
<sequence length="200" mass="21529">MVSEAGYAVCVYCSASTADQAMLALAARVGTEIARRGWQLVSGGGHVSMMGAVATGARASGAHTVGVIPKHLVHQEVADVDADELIVTDTMRQRKQVMEDRADAFLTLPGGIGTLEEFFETWTGGYLGQHDKPVVVLDPNGFYRGLFDWLDQLYDRKFVSQSAMARITVVDDLPAAFAALKPVPASEVTQEPETALDEEN</sequence>
<evidence type="ECO:0000313" key="4">
    <source>
        <dbReference type="Proteomes" id="UP001432062"/>
    </source>
</evidence>
<dbReference type="SUPFAM" id="SSF102405">
    <property type="entry name" value="MCP/YpsA-like"/>
    <property type="match status" value="1"/>
</dbReference>
<name>A0ABZ1Z3S1_9NOCA</name>
<keyword evidence="2" id="KW-0378">Hydrolase</keyword>
<dbReference type="RefSeq" id="WP_327093561.1">
    <property type="nucleotide sequence ID" value="NZ_CP109149.1"/>
</dbReference>
<dbReference type="NCBIfam" id="TIGR00730">
    <property type="entry name" value="Rossman fold protein, TIGR00730 family"/>
    <property type="match status" value="1"/>
</dbReference>
<evidence type="ECO:0000313" key="3">
    <source>
        <dbReference type="EMBL" id="WUV48757.1"/>
    </source>
</evidence>
<evidence type="ECO:0000256" key="1">
    <source>
        <dbReference type="ARBA" id="ARBA00006763"/>
    </source>
</evidence>
<dbReference type="EC" id="3.2.2.n1" evidence="2"/>
<gene>
    <name evidence="3" type="ORF">OG563_11510</name>
</gene>
<dbReference type="PANTHER" id="PTHR31223:SF70">
    <property type="entry name" value="LOG FAMILY PROTEIN YJL055W"/>
    <property type="match status" value="1"/>
</dbReference>
<reference evidence="3" key="1">
    <citation type="submission" date="2022-10" db="EMBL/GenBank/DDBJ databases">
        <title>The complete genomes of actinobacterial strains from the NBC collection.</title>
        <authorList>
            <person name="Joergensen T.S."/>
            <person name="Alvarez Arevalo M."/>
            <person name="Sterndorff E.B."/>
            <person name="Faurdal D."/>
            <person name="Vuksanovic O."/>
            <person name="Mourched A.-S."/>
            <person name="Charusanti P."/>
            <person name="Shaw S."/>
            <person name="Blin K."/>
            <person name="Weber T."/>
        </authorList>
    </citation>
    <scope>NUCLEOTIDE SEQUENCE</scope>
    <source>
        <strain evidence="3">NBC_01482</strain>
    </source>
</reference>
<keyword evidence="2" id="KW-0203">Cytokinin biosynthesis</keyword>
<evidence type="ECO:0000256" key="2">
    <source>
        <dbReference type="RuleBase" id="RU363015"/>
    </source>
</evidence>
<comment type="catalytic activity">
    <reaction evidence="2">
        <text>N(6)-(dimethylallyl)adenosine 5'-phosphate + H2O = N(6)-dimethylallyladenine + D-ribose 5-phosphate</text>
        <dbReference type="Rhea" id="RHEA:48560"/>
        <dbReference type="ChEBI" id="CHEBI:15377"/>
        <dbReference type="ChEBI" id="CHEBI:17660"/>
        <dbReference type="ChEBI" id="CHEBI:57526"/>
        <dbReference type="ChEBI" id="CHEBI:78346"/>
        <dbReference type="EC" id="3.2.2.n1"/>
    </reaction>
</comment>
<dbReference type="InterPro" id="IPR005269">
    <property type="entry name" value="LOG"/>
</dbReference>
<keyword evidence="4" id="KW-1185">Reference proteome</keyword>
<comment type="catalytic activity">
    <reaction evidence="2">
        <text>9-ribosyl-trans-zeatin 5'-phosphate + H2O = trans-zeatin + D-ribose 5-phosphate</text>
        <dbReference type="Rhea" id="RHEA:48564"/>
        <dbReference type="ChEBI" id="CHEBI:15377"/>
        <dbReference type="ChEBI" id="CHEBI:16522"/>
        <dbReference type="ChEBI" id="CHEBI:78346"/>
        <dbReference type="ChEBI" id="CHEBI:87947"/>
        <dbReference type="EC" id="3.2.2.n1"/>
    </reaction>
</comment>
<protein>
    <recommendedName>
        <fullName evidence="2">Cytokinin riboside 5'-monophosphate phosphoribohydrolase</fullName>
        <ecNumber evidence="2">3.2.2.n1</ecNumber>
    </recommendedName>
</protein>
<dbReference type="Pfam" id="PF03641">
    <property type="entry name" value="Lysine_decarbox"/>
    <property type="match status" value="1"/>
</dbReference>
<dbReference type="PANTHER" id="PTHR31223">
    <property type="entry name" value="LOG FAMILY PROTEIN YJL055W"/>
    <property type="match status" value="1"/>
</dbReference>